<sequence>MPNIEKYSSWLRLVERQVEYCSLSTCAAGGRASTQQGTSEPGRMKTSPPGSRVTRSALECRGQPVVQNRRRPVAAIRPLPAEYELAAEQLLTKAAQMDSFEEDIKRLMKGHPVEKESRLHGLSVTMDRGMIKLNTRISRVEGVGETTKSPAVLAGEHPYTVCISPGRTSRCITEESKRW</sequence>
<accession>A0A4C1SEB9</accession>
<proteinExistence type="predicted"/>
<evidence type="ECO:0000313" key="3">
    <source>
        <dbReference type="Proteomes" id="UP000299102"/>
    </source>
</evidence>
<name>A0A4C1SEB9_EUMVA</name>
<keyword evidence="3" id="KW-1185">Reference proteome</keyword>
<feature type="region of interest" description="Disordered" evidence="1">
    <location>
        <begin position="29"/>
        <end position="54"/>
    </location>
</feature>
<reference evidence="2 3" key="1">
    <citation type="journal article" date="2019" name="Commun. Biol.">
        <title>The bagworm genome reveals a unique fibroin gene that provides high tensile strength.</title>
        <authorList>
            <person name="Kono N."/>
            <person name="Nakamura H."/>
            <person name="Ohtoshi R."/>
            <person name="Tomita M."/>
            <person name="Numata K."/>
            <person name="Arakawa K."/>
        </authorList>
    </citation>
    <scope>NUCLEOTIDE SEQUENCE [LARGE SCALE GENOMIC DNA]</scope>
</reference>
<evidence type="ECO:0000313" key="2">
    <source>
        <dbReference type="EMBL" id="GBP00425.1"/>
    </source>
</evidence>
<gene>
    <name evidence="2" type="ORF">EVAR_90939_1</name>
</gene>
<comment type="caution">
    <text evidence="2">The sequence shown here is derived from an EMBL/GenBank/DDBJ whole genome shotgun (WGS) entry which is preliminary data.</text>
</comment>
<protein>
    <submittedName>
        <fullName evidence="2">Uncharacterized protein</fullName>
    </submittedName>
</protein>
<evidence type="ECO:0000256" key="1">
    <source>
        <dbReference type="SAM" id="MobiDB-lite"/>
    </source>
</evidence>
<dbReference type="Proteomes" id="UP000299102">
    <property type="component" value="Unassembled WGS sequence"/>
</dbReference>
<organism evidence="2 3">
    <name type="scientific">Eumeta variegata</name>
    <name type="common">Bagworm moth</name>
    <name type="synonym">Eumeta japonica</name>
    <dbReference type="NCBI Taxonomy" id="151549"/>
    <lineage>
        <taxon>Eukaryota</taxon>
        <taxon>Metazoa</taxon>
        <taxon>Ecdysozoa</taxon>
        <taxon>Arthropoda</taxon>
        <taxon>Hexapoda</taxon>
        <taxon>Insecta</taxon>
        <taxon>Pterygota</taxon>
        <taxon>Neoptera</taxon>
        <taxon>Endopterygota</taxon>
        <taxon>Lepidoptera</taxon>
        <taxon>Glossata</taxon>
        <taxon>Ditrysia</taxon>
        <taxon>Tineoidea</taxon>
        <taxon>Psychidae</taxon>
        <taxon>Oiketicinae</taxon>
        <taxon>Eumeta</taxon>
    </lineage>
</organism>
<dbReference type="AlphaFoldDB" id="A0A4C1SEB9"/>
<dbReference type="EMBL" id="BGZK01003358">
    <property type="protein sequence ID" value="GBP00425.1"/>
    <property type="molecule type" value="Genomic_DNA"/>
</dbReference>